<keyword evidence="1" id="KW-0540">Nuclease</keyword>
<dbReference type="Pfam" id="PF03851">
    <property type="entry name" value="UvdE"/>
    <property type="match status" value="1"/>
</dbReference>
<reference evidence="7 8" key="1">
    <citation type="submission" date="2019-12" db="EMBL/GenBank/DDBJ databases">
        <authorList>
            <person name="Yang R."/>
        </authorList>
    </citation>
    <scope>NUCLEOTIDE SEQUENCE [LARGE SCALE GENOMIC DNA]</scope>
    <source>
        <strain evidence="7 8">DONG20-135</strain>
    </source>
</reference>
<accession>A0A6N8U740</accession>
<dbReference type="InterPro" id="IPR036237">
    <property type="entry name" value="Xyl_isomerase-like_sf"/>
</dbReference>
<keyword evidence="8" id="KW-1185">Reference proteome</keyword>
<dbReference type="PANTHER" id="PTHR31290">
    <property type="entry name" value="UV-DAMAGE ENDONUCLEASE"/>
    <property type="match status" value="1"/>
</dbReference>
<sequence>MKIGYACICLGEPSVNMRTCIMKFASEQRLCDIIEHNLRSLKNILIYNEQHHIQMFRITSDLIPFGSSPINQVNWQGRYRDQLQKLGCYIKAHGLRVSMHPGQYTVLNSPRSDVVDRSVLDLQYHCDVLDAMKLDSTHKIIIHIGGVYGDKDSAIQRFLTVYQKLSKSIKNRLVIENDDHYYNVEDVWQISLQTGIPVVFDNLHHQILPSPTALSIDAWMNRIAATWQKKDGKQKIHYSEQAIGKRVGAHADSIHVQTFQNFLVLLENHDVDIMLEVKDKNLSACKAVQVLYGNEQSKQELWKRYQLCVLAHSPYDYQNIIRHLHQDSNSLFLQRIEQAFTHPPTAAAMTITFRLLTHILNAHLDEKELKQVQKALDKYFMHVYSAERVLKLFYRLANVHDCSIITSSYLFLHLG</sequence>
<dbReference type="GO" id="GO:0004519">
    <property type="term" value="F:endonuclease activity"/>
    <property type="evidence" value="ECO:0007669"/>
    <property type="project" value="UniProtKB-KW"/>
</dbReference>
<comment type="caution">
    <text evidence="7">The sequence shown here is derived from an EMBL/GenBank/DDBJ whole genome shotgun (WGS) entry which is preliminary data.</text>
</comment>
<keyword evidence="6" id="KW-0234">DNA repair</keyword>
<organism evidence="7 8">
    <name type="scientific">Copranaerobaculum intestinale</name>
    <dbReference type="NCBI Taxonomy" id="2692629"/>
    <lineage>
        <taxon>Bacteria</taxon>
        <taxon>Bacillati</taxon>
        <taxon>Bacillota</taxon>
        <taxon>Erysipelotrichia</taxon>
        <taxon>Erysipelotrichales</taxon>
        <taxon>Erysipelotrichaceae</taxon>
        <taxon>Copranaerobaculum</taxon>
    </lineage>
</organism>
<keyword evidence="2 7" id="KW-0255">Endonuclease</keyword>
<keyword evidence="3" id="KW-0227">DNA damage</keyword>
<evidence type="ECO:0000256" key="3">
    <source>
        <dbReference type="ARBA" id="ARBA00022763"/>
    </source>
</evidence>
<name>A0A6N8U740_9FIRM</name>
<dbReference type="PANTHER" id="PTHR31290:SF5">
    <property type="entry name" value="UV-DAMAGE ENDONUCLEASE"/>
    <property type="match status" value="1"/>
</dbReference>
<evidence type="ECO:0000313" key="7">
    <source>
        <dbReference type="EMBL" id="MXQ73650.1"/>
    </source>
</evidence>
<evidence type="ECO:0000256" key="1">
    <source>
        <dbReference type="ARBA" id="ARBA00022722"/>
    </source>
</evidence>
<evidence type="ECO:0000256" key="4">
    <source>
        <dbReference type="ARBA" id="ARBA00022769"/>
    </source>
</evidence>
<dbReference type="RefSeq" id="WP_160625086.1">
    <property type="nucleotide sequence ID" value="NZ_WUUQ01000002.1"/>
</dbReference>
<dbReference type="GO" id="GO:0016787">
    <property type="term" value="F:hydrolase activity"/>
    <property type="evidence" value="ECO:0007669"/>
    <property type="project" value="UniProtKB-KW"/>
</dbReference>
<dbReference type="GO" id="GO:0006289">
    <property type="term" value="P:nucleotide-excision repair"/>
    <property type="evidence" value="ECO:0007669"/>
    <property type="project" value="InterPro"/>
</dbReference>
<proteinExistence type="predicted"/>
<dbReference type="NCBIfam" id="TIGR00629">
    <property type="entry name" value="uvde"/>
    <property type="match status" value="1"/>
</dbReference>
<dbReference type="GO" id="GO:0009411">
    <property type="term" value="P:response to UV"/>
    <property type="evidence" value="ECO:0007669"/>
    <property type="project" value="InterPro"/>
</dbReference>
<dbReference type="InterPro" id="IPR004601">
    <property type="entry name" value="UvdE"/>
</dbReference>
<dbReference type="Proteomes" id="UP000434036">
    <property type="component" value="Unassembled WGS sequence"/>
</dbReference>
<evidence type="ECO:0000256" key="2">
    <source>
        <dbReference type="ARBA" id="ARBA00022759"/>
    </source>
</evidence>
<evidence type="ECO:0000256" key="5">
    <source>
        <dbReference type="ARBA" id="ARBA00022801"/>
    </source>
</evidence>
<evidence type="ECO:0000256" key="6">
    <source>
        <dbReference type="ARBA" id="ARBA00023204"/>
    </source>
</evidence>
<dbReference type="EMBL" id="WUUQ01000002">
    <property type="protein sequence ID" value="MXQ73650.1"/>
    <property type="molecule type" value="Genomic_DNA"/>
</dbReference>
<evidence type="ECO:0000313" key="8">
    <source>
        <dbReference type="Proteomes" id="UP000434036"/>
    </source>
</evidence>
<dbReference type="AlphaFoldDB" id="A0A6N8U740"/>
<keyword evidence="5" id="KW-0378">Hydrolase</keyword>
<dbReference type="Gene3D" id="3.20.20.150">
    <property type="entry name" value="Divalent-metal-dependent TIM barrel enzymes"/>
    <property type="match status" value="1"/>
</dbReference>
<reference evidence="7 8" key="2">
    <citation type="submission" date="2020-01" db="EMBL/GenBank/DDBJ databases">
        <title>Clostridiaceae sp. nov. isolated from the gut of human by culturomics.</title>
        <authorList>
            <person name="Chang Y."/>
        </authorList>
    </citation>
    <scope>NUCLEOTIDE SEQUENCE [LARGE SCALE GENOMIC DNA]</scope>
    <source>
        <strain evidence="7 8">DONG20-135</strain>
    </source>
</reference>
<keyword evidence="4" id="KW-0228">DNA excision</keyword>
<protein>
    <submittedName>
        <fullName evidence="7">UV DNA damage repair endonuclease UvsE</fullName>
    </submittedName>
</protein>
<gene>
    <name evidence="7" type="primary">uvsE</name>
    <name evidence="7" type="ORF">GSF08_06840</name>
</gene>
<dbReference type="SUPFAM" id="SSF51658">
    <property type="entry name" value="Xylose isomerase-like"/>
    <property type="match status" value="1"/>
</dbReference>